<evidence type="ECO:0000313" key="9">
    <source>
        <dbReference type="EMBL" id="CAA9573161.1"/>
    </source>
</evidence>
<dbReference type="GO" id="GO:0044205">
    <property type="term" value="P:'de novo' UMP biosynthetic process"/>
    <property type="evidence" value="ECO:0007669"/>
    <property type="project" value="UniProtKB-UniRule"/>
</dbReference>
<proteinExistence type="inferred from homology"/>
<feature type="binding site" evidence="7">
    <location>
        <position position="146"/>
    </location>
    <ligand>
        <name>orotate</name>
        <dbReference type="ChEBI" id="CHEBI:30839"/>
    </ligand>
</feature>
<dbReference type="PANTHER" id="PTHR19278">
    <property type="entry name" value="OROTATE PHOSPHORIBOSYLTRANSFERASE"/>
    <property type="match status" value="1"/>
</dbReference>
<comment type="catalytic activity">
    <reaction evidence="7">
        <text>orotidine 5'-phosphate + diphosphate = orotate + 5-phospho-alpha-D-ribose 1-diphosphate</text>
        <dbReference type="Rhea" id="RHEA:10380"/>
        <dbReference type="ChEBI" id="CHEBI:30839"/>
        <dbReference type="ChEBI" id="CHEBI:33019"/>
        <dbReference type="ChEBI" id="CHEBI:57538"/>
        <dbReference type="ChEBI" id="CHEBI:58017"/>
        <dbReference type="EC" id="2.4.2.10"/>
    </reaction>
</comment>
<dbReference type="GO" id="GO:0019856">
    <property type="term" value="P:pyrimidine nucleobase biosynthetic process"/>
    <property type="evidence" value="ECO:0007669"/>
    <property type="project" value="InterPro"/>
</dbReference>
<evidence type="ECO:0000256" key="1">
    <source>
        <dbReference type="ARBA" id="ARBA00004889"/>
    </source>
</evidence>
<protein>
    <recommendedName>
        <fullName evidence="2 7">Orotate phosphoribosyltransferase</fullName>
        <shortName evidence="7">OPRT</shortName>
        <shortName evidence="7">OPRTase</shortName>
        <ecNumber evidence="2 7">2.4.2.10</ecNumber>
    </recommendedName>
</protein>
<comment type="cofactor">
    <cofactor evidence="7">
        <name>Mg(2+)</name>
        <dbReference type="ChEBI" id="CHEBI:18420"/>
    </cofactor>
</comment>
<evidence type="ECO:0000256" key="4">
    <source>
        <dbReference type="ARBA" id="ARBA00022679"/>
    </source>
</evidence>
<evidence type="ECO:0000256" key="2">
    <source>
        <dbReference type="ARBA" id="ARBA00011971"/>
    </source>
</evidence>
<dbReference type="UniPathway" id="UPA00070">
    <property type="reaction ID" value="UER00119"/>
</dbReference>
<sequence length="194" mass="20599">MDLLERLREIGALKDGHFLLASGRHSAHYVEKFDLLRQPGPTSEACGEIARRFAGDRLDVVVGPTTGGVLIAFETARLLGVVAGYAERSADGEPGREFRRGTRFEPGARVLVVDDILTTGGSIRETLAALGRHPVEVVGIAVLVDRSGGRAGFDLRLEAIARLDIPTWEPADCPLCEGGVPLVKPGTTVPPIGA</sequence>
<dbReference type="GO" id="GO:0004588">
    <property type="term" value="F:orotate phosphoribosyltransferase activity"/>
    <property type="evidence" value="ECO:0007669"/>
    <property type="project" value="UniProtKB-UniRule"/>
</dbReference>
<feature type="domain" description="Phosphoribosyltransferase" evidence="8">
    <location>
        <begin position="54"/>
        <end position="150"/>
    </location>
</feature>
<name>A0A6J4VA65_9BACT</name>
<keyword evidence="6 7" id="KW-0665">Pyrimidine biosynthesis</keyword>
<dbReference type="EC" id="2.4.2.10" evidence="2 7"/>
<dbReference type="Gene3D" id="3.40.50.2020">
    <property type="match status" value="1"/>
</dbReference>
<organism evidence="9">
    <name type="scientific">uncultured Thermomicrobiales bacterium</name>
    <dbReference type="NCBI Taxonomy" id="1645740"/>
    <lineage>
        <taxon>Bacteria</taxon>
        <taxon>Pseudomonadati</taxon>
        <taxon>Thermomicrobiota</taxon>
        <taxon>Thermomicrobia</taxon>
        <taxon>Thermomicrobiales</taxon>
        <taxon>environmental samples</taxon>
    </lineage>
</organism>
<keyword evidence="3 7" id="KW-0328">Glycosyltransferase</keyword>
<dbReference type="PANTHER" id="PTHR19278:SF9">
    <property type="entry name" value="URIDINE 5'-MONOPHOSPHATE SYNTHASE"/>
    <property type="match status" value="1"/>
</dbReference>
<comment type="caution">
    <text evidence="7">Lacks conserved residue(s) required for the propagation of feature annotation.</text>
</comment>
<keyword evidence="4 7" id="KW-0808">Transferase</keyword>
<gene>
    <name evidence="7" type="primary">pyrE</name>
    <name evidence="9" type="ORF">AVDCRST_MAG59-3766</name>
</gene>
<evidence type="ECO:0000256" key="7">
    <source>
        <dbReference type="HAMAP-Rule" id="MF_01208"/>
    </source>
</evidence>
<dbReference type="NCBIfam" id="TIGR01367">
    <property type="entry name" value="pyrE_Therm"/>
    <property type="match status" value="1"/>
</dbReference>
<dbReference type="Pfam" id="PF00156">
    <property type="entry name" value="Pribosyltran"/>
    <property type="match status" value="1"/>
</dbReference>
<comment type="subunit">
    <text evidence="7">Homodimer.</text>
</comment>
<dbReference type="SUPFAM" id="SSF53271">
    <property type="entry name" value="PRTase-like"/>
    <property type="match status" value="1"/>
</dbReference>
<keyword evidence="5 7" id="KW-0460">Magnesium</keyword>
<feature type="binding site" description="in other chain" evidence="7">
    <location>
        <begin position="114"/>
        <end position="122"/>
    </location>
    <ligand>
        <name>5-phospho-alpha-D-ribose 1-diphosphate</name>
        <dbReference type="ChEBI" id="CHEBI:58017"/>
        <note>ligand shared between dimeric partners</note>
    </ligand>
</feature>
<dbReference type="EMBL" id="CADCWF010000273">
    <property type="protein sequence ID" value="CAA9573161.1"/>
    <property type="molecule type" value="Genomic_DNA"/>
</dbReference>
<dbReference type="InterPro" id="IPR006273">
    <property type="entry name" value="Orotate_PRibTrfase_bac"/>
</dbReference>
<comment type="similarity">
    <text evidence="7">Belongs to the purine/pyrimidine phosphoribosyltransferase family. PyrE subfamily.</text>
</comment>
<evidence type="ECO:0000259" key="8">
    <source>
        <dbReference type="Pfam" id="PF00156"/>
    </source>
</evidence>
<dbReference type="HAMAP" id="MF_01208">
    <property type="entry name" value="PyrE"/>
    <property type="match status" value="1"/>
</dbReference>
<feature type="binding site" evidence="7">
    <location>
        <position position="118"/>
    </location>
    <ligand>
        <name>orotate</name>
        <dbReference type="ChEBI" id="CHEBI:30839"/>
    </ligand>
</feature>
<comment type="function">
    <text evidence="7">Catalyzes the transfer of a ribosyl phosphate group from 5-phosphoribose 1-diphosphate to orotate, leading to the formation of orotidine monophosphate (OMP).</text>
</comment>
<dbReference type="InterPro" id="IPR023031">
    <property type="entry name" value="OPRT"/>
</dbReference>
<dbReference type="CDD" id="cd06223">
    <property type="entry name" value="PRTases_typeI"/>
    <property type="match status" value="1"/>
</dbReference>
<evidence type="ECO:0000256" key="6">
    <source>
        <dbReference type="ARBA" id="ARBA00022975"/>
    </source>
</evidence>
<accession>A0A6J4VA65</accession>
<evidence type="ECO:0000256" key="3">
    <source>
        <dbReference type="ARBA" id="ARBA00022676"/>
    </source>
</evidence>
<reference evidence="9" key="1">
    <citation type="submission" date="2020-02" db="EMBL/GenBank/DDBJ databases">
        <authorList>
            <person name="Meier V. D."/>
        </authorList>
    </citation>
    <scope>NUCLEOTIDE SEQUENCE</scope>
    <source>
        <strain evidence="9">AVDCRST_MAG59</strain>
    </source>
</reference>
<dbReference type="GO" id="GO:0000287">
    <property type="term" value="F:magnesium ion binding"/>
    <property type="evidence" value="ECO:0007669"/>
    <property type="project" value="UniProtKB-UniRule"/>
</dbReference>
<evidence type="ECO:0000256" key="5">
    <source>
        <dbReference type="ARBA" id="ARBA00022842"/>
    </source>
</evidence>
<dbReference type="InterPro" id="IPR000836">
    <property type="entry name" value="PRTase_dom"/>
</dbReference>
<comment type="pathway">
    <text evidence="1 7">Pyrimidine metabolism; UMP biosynthesis via de novo pathway; UMP from orotate: step 1/2.</text>
</comment>
<dbReference type="InterPro" id="IPR029057">
    <property type="entry name" value="PRTase-like"/>
</dbReference>
<dbReference type="AlphaFoldDB" id="A0A6J4VA65"/>